<organism evidence="1 2">
    <name type="scientific">Helianthus annuus</name>
    <name type="common">Common sunflower</name>
    <dbReference type="NCBI Taxonomy" id="4232"/>
    <lineage>
        <taxon>Eukaryota</taxon>
        <taxon>Viridiplantae</taxon>
        <taxon>Streptophyta</taxon>
        <taxon>Embryophyta</taxon>
        <taxon>Tracheophyta</taxon>
        <taxon>Spermatophyta</taxon>
        <taxon>Magnoliopsida</taxon>
        <taxon>eudicotyledons</taxon>
        <taxon>Gunneridae</taxon>
        <taxon>Pentapetalae</taxon>
        <taxon>asterids</taxon>
        <taxon>campanulids</taxon>
        <taxon>Asterales</taxon>
        <taxon>Asteraceae</taxon>
        <taxon>Asteroideae</taxon>
        <taxon>Heliantheae alliance</taxon>
        <taxon>Heliantheae</taxon>
        <taxon>Helianthus</taxon>
    </lineage>
</organism>
<keyword evidence="2" id="KW-1185">Reference proteome</keyword>
<evidence type="ECO:0000313" key="2">
    <source>
        <dbReference type="Proteomes" id="UP000215914"/>
    </source>
</evidence>
<dbReference type="EMBL" id="MNCJ02000328">
    <property type="protein sequence ID" value="KAF5772906.1"/>
    <property type="molecule type" value="Genomic_DNA"/>
</dbReference>
<reference evidence="1" key="1">
    <citation type="journal article" date="2017" name="Nature">
        <title>The sunflower genome provides insights into oil metabolism, flowering and Asterid evolution.</title>
        <authorList>
            <person name="Badouin H."/>
            <person name="Gouzy J."/>
            <person name="Grassa C.J."/>
            <person name="Murat F."/>
            <person name="Staton S.E."/>
            <person name="Cottret L."/>
            <person name="Lelandais-Briere C."/>
            <person name="Owens G.L."/>
            <person name="Carrere S."/>
            <person name="Mayjonade B."/>
            <person name="Legrand L."/>
            <person name="Gill N."/>
            <person name="Kane N.C."/>
            <person name="Bowers J.E."/>
            <person name="Hubner S."/>
            <person name="Bellec A."/>
            <person name="Berard A."/>
            <person name="Berges H."/>
            <person name="Blanchet N."/>
            <person name="Boniface M.C."/>
            <person name="Brunel D."/>
            <person name="Catrice O."/>
            <person name="Chaidir N."/>
            <person name="Claudel C."/>
            <person name="Donnadieu C."/>
            <person name="Faraut T."/>
            <person name="Fievet G."/>
            <person name="Helmstetter N."/>
            <person name="King M."/>
            <person name="Knapp S.J."/>
            <person name="Lai Z."/>
            <person name="Le Paslier M.C."/>
            <person name="Lippi Y."/>
            <person name="Lorenzon L."/>
            <person name="Mandel J.R."/>
            <person name="Marage G."/>
            <person name="Marchand G."/>
            <person name="Marquand E."/>
            <person name="Bret-Mestries E."/>
            <person name="Morien E."/>
            <person name="Nambeesan S."/>
            <person name="Nguyen T."/>
            <person name="Pegot-Espagnet P."/>
            <person name="Pouilly N."/>
            <person name="Raftis F."/>
            <person name="Sallet E."/>
            <person name="Schiex T."/>
            <person name="Thomas J."/>
            <person name="Vandecasteele C."/>
            <person name="Vares D."/>
            <person name="Vear F."/>
            <person name="Vautrin S."/>
            <person name="Crespi M."/>
            <person name="Mangin B."/>
            <person name="Burke J.M."/>
            <person name="Salse J."/>
            <person name="Munos S."/>
            <person name="Vincourt P."/>
            <person name="Rieseberg L.H."/>
            <person name="Langlade N.B."/>
        </authorList>
    </citation>
    <scope>NUCLEOTIDE SEQUENCE</scope>
    <source>
        <tissue evidence="1">Leaves</tissue>
    </source>
</reference>
<evidence type="ECO:0000313" key="1">
    <source>
        <dbReference type="EMBL" id="KAF5772906.1"/>
    </source>
</evidence>
<sequence length="98" mass="10686">MLLRSVNFIHLNTDAAFLSKLVLNAGNNSGNTGVLIPKRNIRRTCDVEVVPTGNKATNFPSHTSIDLDHKCYSTIGLILAQSGAIVRRDRDVGAINKR</sequence>
<reference evidence="1" key="2">
    <citation type="submission" date="2020-06" db="EMBL/GenBank/DDBJ databases">
        <title>Helianthus annuus Genome sequencing and assembly Release 2.</title>
        <authorList>
            <person name="Gouzy J."/>
            <person name="Langlade N."/>
            <person name="Munos S."/>
        </authorList>
    </citation>
    <scope>NUCLEOTIDE SEQUENCE</scope>
    <source>
        <tissue evidence="1">Leaves</tissue>
    </source>
</reference>
<proteinExistence type="predicted"/>
<accession>A0A9K3EFW5</accession>
<dbReference type="AlphaFoldDB" id="A0A9K3EFW5"/>
<comment type="caution">
    <text evidence="1">The sequence shown here is derived from an EMBL/GenBank/DDBJ whole genome shotgun (WGS) entry which is preliminary data.</text>
</comment>
<dbReference type="Gramene" id="mRNA:HanXRQr2_Chr13g0582701">
    <property type="protein sequence ID" value="CDS:HanXRQr2_Chr13g0582701.1"/>
    <property type="gene ID" value="HanXRQr2_Chr13g0582701"/>
</dbReference>
<protein>
    <submittedName>
        <fullName evidence="1">Uncharacterized protein</fullName>
    </submittedName>
</protein>
<dbReference type="Proteomes" id="UP000215914">
    <property type="component" value="Unassembled WGS sequence"/>
</dbReference>
<gene>
    <name evidence="1" type="ORF">HanXRQr2_Chr13g0582701</name>
</gene>
<name>A0A9K3EFW5_HELAN</name>